<dbReference type="Proteomes" id="UP000681356">
    <property type="component" value="Unassembled WGS sequence"/>
</dbReference>
<reference evidence="2" key="1">
    <citation type="submission" date="2021-04" db="EMBL/GenBank/DDBJ databases">
        <authorList>
            <person name="Yoon J."/>
        </authorList>
    </citation>
    <scope>NUCLEOTIDE SEQUENCE</scope>
    <source>
        <strain evidence="2">KMU-90</strain>
    </source>
</reference>
<sequence length="444" mass="45927">MAGSRATGLGIVALAVLVAGCTEREAILPGERLGIREVLQTRASADDVTVSNAARGIALPAQSANADWAQSPVSPFARVTHARLSPAPQPAWSVSIGAGDTRRQRLNADPVVADGRIFTMDSANVVRATSTGGAPLWSHDLTPLREGSEQAQGGGFAVAGGRVFVASGFGTLTALDVSNGAELWTQRLSATATGAPSVANGVVYVTGGDRSGWAVEAEDGRVRWQVDGVEDVSNVAGAPAPAVGDKAVIFAYGSGSVQAAFREGGLRLWNADLLGRRNGSARANINDITGDPLIDGDRVYVGTHSGRVAALSVFDGERIWTARDGALGPIWPVGGSVFFVSDLNQLVRLDADSGERIWAVDLPGYLPSRNPNRRRDEAYANMGPVLAGGRLVVASSDGALRFFSPEDGSLTAEVAVPGGATTRPVVAGGVLYVVSTKGVLHAFR</sequence>
<dbReference type="EMBL" id="JAGTUU010000001">
    <property type="protein sequence ID" value="MBS0123153.1"/>
    <property type="molecule type" value="Genomic_DNA"/>
</dbReference>
<feature type="domain" description="Pyrrolo-quinoline quinone repeat" evidence="1">
    <location>
        <begin position="124"/>
        <end position="359"/>
    </location>
</feature>
<dbReference type="PANTHER" id="PTHR34512">
    <property type="entry name" value="CELL SURFACE PROTEIN"/>
    <property type="match status" value="1"/>
</dbReference>
<dbReference type="PANTHER" id="PTHR34512:SF30">
    <property type="entry name" value="OUTER MEMBRANE PROTEIN ASSEMBLY FACTOR BAMB"/>
    <property type="match status" value="1"/>
</dbReference>
<dbReference type="Gene3D" id="2.130.10.10">
    <property type="entry name" value="YVTN repeat-like/Quinoprotein amine dehydrogenase"/>
    <property type="match status" value="1"/>
</dbReference>
<evidence type="ECO:0000259" key="1">
    <source>
        <dbReference type="Pfam" id="PF13360"/>
    </source>
</evidence>
<dbReference type="InterPro" id="IPR011047">
    <property type="entry name" value="Quinoprotein_ADH-like_sf"/>
</dbReference>
<dbReference type="PROSITE" id="PS51257">
    <property type="entry name" value="PROKAR_LIPOPROTEIN"/>
    <property type="match status" value="1"/>
</dbReference>
<dbReference type="InterPro" id="IPR018391">
    <property type="entry name" value="PQQ_b-propeller_rpt"/>
</dbReference>
<evidence type="ECO:0000313" key="2">
    <source>
        <dbReference type="EMBL" id="MBS0123153.1"/>
    </source>
</evidence>
<organism evidence="2 3">
    <name type="scientific">Thetidibacter halocola</name>
    <dbReference type="NCBI Taxonomy" id="2827239"/>
    <lineage>
        <taxon>Bacteria</taxon>
        <taxon>Pseudomonadati</taxon>
        <taxon>Pseudomonadota</taxon>
        <taxon>Alphaproteobacteria</taxon>
        <taxon>Rhodobacterales</taxon>
        <taxon>Roseobacteraceae</taxon>
        <taxon>Thetidibacter</taxon>
    </lineage>
</organism>
<dbReference type="Pfam" id="PF13360">
    <property type="entry name" value="PQQ_2"/>
    <property type="match status" value="2"/>
</dbReference>
<feature type="domain" description="Pyrrolo-quinoline quinone repeat" evidence="1">
    <location>
        <begin position="383"/>
        <end position="443"/>
    </location>
</feature>
<gene>
    <name evidence="2" type="ORF">KB874_03315</name>
</gene>
<evidence type="ECO:0000313" key="3">
    <source>
        <dbReference type="Proteomes" id="UP000681356"/>
    </source>
</evidence>
<dbReference type="RefSeq" id="WP_212535110.1">
    <property type="nucleotide sequence ID" value="NZ_JAGTUU010000001.1"/>
</dbReference>
<dbReference type="SUPFAM" id="SSF50998">
    <property type="entry name" value="Quinoprotein alcohol dehydrogenase-like"/>
    <property type="match status" value="1"/>
</dbReference>
<proteinExistence type="predicted"/>
<dbReference type="InterPro" id="IPR015943">
    <property type="entry name" value="WD40/YVTN_repeat-like_dom_sf"/>
</dbReference>
<protein>
    <submittedName>
        <fullName evidence="2">PQQ-binding-like beta-propeller repeat protein</fullName>
    </submittedName>
</protein>
<accession>A0A8J8B8G9</accession>
<dbReference type="AlphaFoldDB" id="A0A8J8B8G9"/>
<dbReference type="InterPro" id="IPR002372">
    <property type="entry name" value="PQQ_rpt_dom"/>
</dbReference>
<dbReference type="SMART" id="SM00564">
    <property type="entry name" value="PQQ"/>
    <property type="match status" value="6"/>
</dbReference>
<name>A0A8J8B8G9_9RHOB</name>
<comment type="caution">
    <text evidence="2">The sequence shown here is derived from an EMBL/GenBank/DDBJ whole genome shotgun (WGS) entry which is preliminary data.</text>
</comment>
<keyword evidence="3" id="KW-1185">Reference proteome</keyword>